<dbReference type="InterPro" id="IPR000101">
    <property type="entry name" value="GGT_peptidase"/>
</dbReference>
<evidence type="ECO:0000256" key="2">
    <source>
        <dbReference type="PIRSR" id="PIRSR600101-2"/>
    </source>
</evidence>
<keyword evidence="5" id="KW-1185">Reference proteome</keyword>
<evidence type="ECO:0000313" key="5">
    <source>
        <dbReference type="Proteomes" id="UP000053411"/>
    </source>
</evidence>
<comment type="pathway">
    <text evidence="3">Sulfur metabolism; glutathione metabolism.</text>
</comment>
<name>A0A0D2I7X7_9EURO</name>
<comment type="catalytic activity">
    <reaction evidence="3">
        <text>an N-terminal (5-L-glutamyl)-[peptide] + an alpha-amino acid = 5-L-glutamyl amino acid + an N-terminal L-alpha-aminoacyl-[peptide]</text>
        <dbReference type="Rhea" id="RHEA:23904"/>
        <dbReference type="Rhea" id="RHEA-COMP:9780"/>
        <dbReference type="Rhea" id="RHEA-COMP:9795"/>
        <dbReference type="ChEBI" id="CHEBI:77644"/>
        <dbReference type="ChEBI" id="CHEBI:78597"/>
        <dbReference type="ChEBI" id="CHEBI:78599"/>
        <dbReference type="ChEBI" id="CHEBI:78608"/>
        <dbReference type="EC" id="2.3.2.2"/>
    </reaction>
</comment>
<dbReference type="GO" id="GO:0103068">
    <property type="term" value="F:leukotriene C4 gamma-glutamyl transferase activity"/>
    <property type="evidence" value="ECO:0007669"/>
    <property type="project" value="UniProtKB-EC"/>
</dbReference>
<dbReference type="PRINTS" id="PR01210">
    <property type="entry name" value="GGTRANSPTASE"/>
</dbReference>
<dbReference type="InterPro" id="IPR043138">
    <property type="entry name" value="GGT_lsub"/>
</dbReference>
<dbReference type="EC" id="3.4.19.13" evidence="3"/>
<dbReference type="NCBIfam" id="TIGR00066">
    <property type="entry name" value="g_glut_trans"/>
    <property type="match status" value="1"/>
</dbReference>
<keyword evidence="3" id="KW-0012">Acyltransferase</keyword>
<gene>
    <name evidence="4" type="ORF">Z520_10939</name>
</gene>
<dbReference type="Proteomes" id="UP000053411">
    <property type="component" value="Unassembled WGS sequence"/>
</dbReference>
<dbReference type="AlphaFoldDB" id="A0A0D2I7X7"/>
<dbReference type="STRING" id="1442371.A0A0D2I7X7"/>
<proteinExistence type="predicted"/>
<feature type="binding site" evidence="2">
    <location>
        <begin position="426"/>
        <end position="428"/>
    </location>
    <ligand>
        <name>L-glutamate</name>
        <dbReference type="ChEBI" id="CHEBI:29985"/>
    </ligand>
</feature>
<dbReference type="OrthoDB" id="1081007at2759"/>
<comment type="catalytic activity">
    <reaction evidence="3">
        <text>an S-substituted glutathione + H2O = an S-substituted L-cysteinylglycine + L-glutamate</text>
        <dbReference type="Rhea" id="RHEA:59468"/>
        <dbReference type="ChEBI" id="CHEBI:15377"/>
        <dbReference type="ChEBI" id="CHEBI:29985"/>
        <dbReference type="ChEBI" id="CHEBI:90779"/>
        <dbReference type="ChEBI" id="CHEBI:143103"/>
        <dbReference type="EC" id="3.4.19.13"/>
    </reaction>
</comment>
<dbReference type="InterPro" id="IPR043137">
    <property type="entry name" value="GGT_ssub_C"/>
</dbReference>
<dbReference type="VEuPathDB" id="FungiDB:Z520_10939"/>
<feature type="binding site" evidence="2">
    <location>
        <position position="130"/>
    </location>
    <ligand>
        <name>L-glutamate</name>
        <dbReference type="ChEBI" id="CHEBI:29985"/>
    </ligand>
</feature>
<keyword evidence="3" id="KW-0378">Hydrolase</keyword>
<dbReference type="InterPro" id="IPR029055">
    <property type="entry name" value="Ntn_hydrolases_N"/>
</dbReference>
<dbReference type="UniPathway" id="UPA00204"/>
<dbReference type="Pfam" id="PF01019">
    <property type="entry name" value="G_glu_transpept"/>
    <property type="match status" value="1"/>
</dbReference>
<evidence type="ECO:0000313" key="4">
    <source>
        <dbReference type="EMBL" id="KIX93296.1"/>
    </source>
</evidence>
<dbReference type="Gene3D" id="3.60.20.40">
    <property type="match status" value="1"/>
</dbReference>
<dbReference type="SUPFAM" id="SSF56235">
    <property type="entry name" value="N-terminal nucleophile aminohydrolases (Ntn hydrolases)"/>
    <property type="match status" value="1"/>
</dbReference>
<dbReference type="FunFam" id="3.60.20.40:FF:000008">
    <property type="entry name" value="Gamma-glutamyltranspeptidase (Eurofung)"/>
    <property type="match status" value="1"/>
</dbReference>
<organism evidence="4 5">
    <name type="scientific">Fonsecaea multimorphosa CBS 102226</name>
    <dbReference type="NCBI Taxonomy" id="1442371"/>
    <lineage>
        <taxon>Eukaryota</taxon>
        <taxon>Fungi</taxon>
        <taxon>Dikarya</taxon>
        <taxon>Ascomycota</taxon>
        <taxon>Pezizomycotina</taxon>
        <taxon>Eurotiomycetes</taxon>
        <taxon>Chaetothyriomycetidae</taxon>
        <taxon>Chaetothyriales</taxon>
        <taxon>Herpotrichiellaceae</taxon>
        <taxon>Fonsecaea</taxon>
    </lineage>
</organism>
<evidence type="ECO:0000256" key="3">
    <source>
        <dbReference type="RuleBase" id="RU368068"/>
    </source>
</evidence>
<dbReference type="PANTHER" id="PTHR11686">
    <property type="entry name" value="GAMMA GLUTAMYL TRANSPEPTIDASE"/>
    <property type="match status" value="1"/>
</dbReference>
<dbReference type="PANTHER" id="PTHR11686:SF62">
    <property type="entry name" value="GLUTATHIONE HYDROLASE"/>
    <property type="match status" value="1"/>
</dbReference>
<dbReference type="GO" id="GO:0006751">
    <property type="term" value="P:glutathione catabolic process"/>
    <property type="evidence" value="ECO:0007669"/>
    <property type="project" value="UniProtKB-UniRule"/>
</dbReference>
<feature type="binding site" evidence="2">
    <location>
        <begin position="478"/>
        <end position="479"/>
    </location>
    <ligand>
        <name>L-glutamate</name>
        <dbReference type="ChEBI" id="CHEBI:29985"/>
    </ligand>
</feature>
<keyword evidence="3" id="KW-0808">Transferase</keyword>
<feature type="binding site" evidence="2">
    <location>
        <position position="501"/>
    </location>
    <ligand>
        <name>L-glutamate</name>
        <dbReference type="ChEBI" id="CHEBI:29985"/>
    </ligand>
</feature>
<feature type="active site" description="Nucleophile" evidence="1">
    <location>
        <position position="408"/>
    </location>
</feature>
<dbReference type="EC" id="2.3.2.2" evidence="3"/>
<reference evidence="4 5" key="1">
    <citation type="submission" date="2015-01" db="EMBL/GenBank/DDBJ databases">
        <title>The Genome Sequence of Fonsecaea multimorphosa CBS 102226.</title>
        <authorList>
            <consortium name="The Broad Institute Genomics Platform"/>
            <person name="Cuomo C."/>
            <person name="de Hoog S."/>
            <person name="Gorbushina A."/>
            <person name="Stielow B."/>
            <person name="Teixiera M."/>
            <person name="Abouelleil A."/>
            <person name="Chapman S.B."/>
            <person name="Priest M."/>
            <person name="Young S.K."/>
            <person name="Wortman J."/>
            <person name="Nusbaum C."/>
            <person name="Birren B."/>
        </authorList>
    </citation>
    <scope>NUCLEOTIDE SEQUENCE [LARGE SCALE GENOMIC DNA]</scope>
    <source>
        <strain evidence="4 5">CBS 102226</strain>
    </source>
</reference>
<comment type="function">
    <text evidence="3">Cleaves the gamma-glutamyl peptide bond of glutathione and glutathione conjugates.</text>
</comment>
<dbReference type="Gene3D" id="1.10.246.130">
    <property type="match status" value="1"/>
</dbReference>
<dbReference type="RefSeq" id="XP_016627419.1">
    <property type="nucleotide sequence ID" value="XM_016781430.1"/>
</dbReference>
<protein>
    <recommendedName>
        <fullName evidence="3">Glutathione hydrolase</fullName>
        <ecNumber evidence="3">2.3.2.2</ecNumber>
        <ecNumber evidence="3">3.4.19.13</ecNumber>
    </recommendedName>
    <alternativeName>
        <fullName evidence="3">Gamma-glutamyltransferase</fullName>
    </alternativeName>
    <alternativeName>
        <fullName evidence="3">Gamma-glutamyltranspeptidase</fullName>
    </alternativeName>
</protein>
<evidence type="ECO:0000256" key="1">
    <source>
        <dbReference type="PIRSR" id="PIRSR600101-1"/>
    </source>
</evidence>
<dbReference type="GO" id="GO:0036374">
    <property type="term" value="F:glutathione hydrolase activity"/>
    <property type="evidence" value="ECO:0007669"/>
    <property type="project" value="UniProtKB-UniRule"/>
</dbReference>
<dbReference type="EMBL" id="KN848095">
    <property type="protein sequence ID" value="KIX93296.1"/>
    <property type="molecule type" value="Genomic_DNA"/>
</dbReference>
<dbReference type="GeneID" id="27716685"/>
<accession>A0A0D2I7X7</accession>
<comment type="catalytic activity">
    <reaction evidence="3">
        <text>glutathione + H2O = L-cysteinylglycine + L-glutamate</text>
        <dbReference type="Rhea" id="RHEA:28807"/>
        <dbReference type="ChEBI" id="CHEBI:15377"/>
        <dbReference type="ChEBI" id="CHEBI:29985"/>
        <dbReference type="ChEBI" id="CHEBI:57925"/>
        <dbReference type="ChEBI" id="CHEBI:61694"/>
        <dbReference type="EC" id="3.4.19.13"/>
    </reaction>
</comment>
<dbReference type="GO" id="GO:0005886">
    <property type="term" value="C:plasma membrane"/>
    <property type="evidence" value="ECO:0007669"/>
    <property type="project" value="TreeGrafter"/>
</dbReference>
<sequence length="616" mass="66112">MASSLFAGAFFALHSPRSFKESGYLFIMLSLLQLACASIIPPLVQQAGANPLPHIQQQYAPDSMGAVASESSICSEIGIELLRQGGNAADALVGTVFCTGVIGMYHSGIGGGGFMIVRGSNGSYETIDFRETAPAAAFQDMYNNNTNASIFGGLASGVPGEVRGLAHLHQNYGKLPWKQVMQGAIKTARYGWIVSEDLVRYMQYGMASAAVPNFLVDDPNWAIDFAPNGTLLGAGDTITRKRYADTLETIAQEGPDAFYRGPIADATIAAVQAANGTMTLEDLYNYTVAIRPTANITYRGYRLFSCSAPSSGEVALSVLKTLELYPDFYHPGTVNLSTHRLDEAIRFGYGERTSLGDPSFVHNLSAFQDEMLSEASAREIRRKISDLRTLNVSAYDPAGIESLETPGTSHIVTADASGLAVSLTTTINLLFGSQVLVPETGVIMNNEMNDFSVPGTSNAFGYVPSPSNYVRPGKRPLSSISPTIVEDANGTLYYVTGAAGGSRIITATIQSLVHVLDQNMTAPQALAQPRLHDQLIPNQVSFEYAYNNETVAFMKSRGHNITFIATGQSSAQLKPSRVLSQRNSMALQYLSMLTQCQSIRRLPNGTFEAAGGKCAQ</sequence>
<feature type="binding site" evidence="2">
    <location>
        <position position="450"/>
    </location>
    <ligand>
        <name>L-glutamate</name>
        <dbReference type="ChEBI" id="CHEBI:29985"/>
    </ligand>
</feature>